<dbReference type="GO" id="GO:0016020">
    <property type="term" value="C:membrane"/>
    <property type="evidence" value="ECO:0007669"/>
    <property type="project" value="TreeGrafter"/>
</dbReference>
<name>A0A433WJG5_9BACT</name>
<reference evidence="5" key="1">
    <citation type="submission" date="2020-05" db="EMBL/GenBank/DDBJ databases">
        <title>Chitinophaga laudate sp. nov., isolated from a tropical peat swamp.</title>
        <authorList>
            <person name="Goh C.B.S."/>
            <person name="Lee M.S."/>
            <person name="Parimannan S."/>
            <person name="Pasbakhsh P."/>
            <person name="Yule C.M."/>
            <person name="Rajandas H."/>
            <person name="Loke S."/>
            <person name="Croft L."/>
            <person name="Tan J.B.L."/>
        </authorList>
    </citation>
    <scope>NUCLEOTIDE SEQUENCE</scope>
    <source>
        <strain evidence="5">Mgbs1</strain>
    </source>
</reference>
<keyword evidence="2" id="KW-0276">Fatty acid metabolism</keyword>
<keyword evidence="1 5" id="KW-0436">Ligase</keyword>
<evidence type="ECO:0000256" key="2">
    <source>
        <dbReference type="ARBA" id="ARBA00022832"/>
    </source>
</evidence>
<protein>
    <submittedName>
        <fullName evidence="5">Long-chain fatty acid--CoA ligase</fullName>
    </submittedName>
</protein>
<dbReference type="EMBL" id="RIAR02000001">
    <property type="protein sequence ID" value="NSL89850.1"/>
    <property type="molecule type" value="Genomic_DNA"/>
</dbReference>
<dbReference type="Pfam" id="PF00501">
    <property type="entry name" value="AMP-binding"/>
    <property type="match status" value="1"/>
</dbReference>
<dbReference type="PANTHER" id="PTHR43272:SF32">
    <property type="entry name" value="AMP-DEPENDENT SYNTHETASE_LIGASE DOMAIN-CONTAINING PROTEIN"/>
    <property type="match status" value="1"/>
</dbReference>
<feature type="domain" description="AMP-dependent synthetase/ligase" evidence="4">
    <location>
        <begin position="14"/>
        <end position="422"/>
    </location>
</feature>
<dbReference type="OrthoDB" id="9778383at2"/>
<evidence type="ECO:0000259" key="4">
    <source>
        <dbReference type="Pfam" id="PF00501"/>
    </source>
</evidence>
<dbReference type="CDD" id="cd05907">
    <property type="entry name" value="VL_LC_FACS_like"/>
    <property type="match status" value="1"/>
</dbReference>
<evidence type="ECO:0000256" key="3">
    <source>
        <dbReference type="ARBA" id="ARBA00023098"/>
    </source>
</evidence>
<evidence type="ECO:0000313" key="6">
    <source>
        <dbReference type="Proteomes" id="UP000281028"/>
    </source>
</evidence>
<dbReference type="Gene3D" id="3.40.50.12780">
    <property type="entry name" value="N-terminal domain of ligase-like"/>
    <property type="match status" value="2"/>
</dbReference>
<organism evidence="5 6">
    <name type="scientific">Chitinophaga solisilvae</name>
    <dbReference type="NCBI Taxonomy" id="1233460"/>
    <lineage>
        <taxon>Bacteria</taxon>
        <taxon>Pseudomonadati</taxon>
        <taxon>Bacteroidota</taxon>
        <taxon>Chitinophagia</taxon>
        <taxon>Chitinophagales</taxon>
        <taxon>Chitinophagaceae</taxon>
        <taxon>Chitinophaga</taxon>
    </lineage>
</organism>
<dbReference type="SUPFAM" id="SSF56801">
    <property type="entry name" value="Acetyl-CoA synthetase-like"/>
    <property type="match status" value="1"/>
</dbReference>
<dbReference type="InterPro" id="IPR000873">
    <property type="entry name" value="AMP-dep_synth/lig_dom"/>
</dbReference>
<dbReference type="PROSITE" id="PS00455">
    <property type="entry name" value="AMP_BINDING"/>
    <property type="match status" value="1"/>
</dbReference>
<dbReference type="AlphaFoldDB" id="A0A433WJG5"/>
<dbReference type="InterPro" id="IPR042099">
    <property type="entry name" value="ANL_N_sf"/>
</dbReference>
<dbReference type="RefSeq" id="WP_127037875.1">
    <property type="nucleotide sequence ID" value="NZ_JAABOK010000007.1"/>
</dbReference>
<dbReference type="Proteomes" id="UP000281028">
    <property type="component" value="Unassembled WGS sequence"/>
</dbReference>
<sequence>MDQPQRLFDVVPNQLAKYPKADMLAGKVDGKWRKYSTQEVADLTMKFSSGLLKLGIRPGIKKNEEKDKIAIISPNRPEWIITDLACQQLGAALTPIYPTISQSEMEYVLNDAEARILFVSDKELLAKIMDNRDKFPTVREIFTFNKIEGARHWTEVVALGDAADYPTIDEIRKNIAPEELVTLIYTSGTTGTPKGVMLTHKNVMSNVLACQPYLPVNKDARALSFLPLNHIFERMVTYLYLNAGVPVYYAESMETIGDNLKEVKPTIFTTVPRLLEKVYEKIMSTGLELKGIKRALFFWAVDLGKRYEINQDQGFWYNIQLKLANRLVFSKWRAALGGNIQAIVNGAAACQVRLLKIFTAGGIPILEGYGLTETSPVISVNRFNVEDRMFGTVGPVISNVEVKIAEDGEILCKGPSITAGYYKRPDLTADAITDGWFHTGDIGVIIDNKFLKITDRKKELFKTSGGKFVAPQPIENKFKESPYIEQIMVVGEDRKFTAALIVPSFSNLRTWAQKRGINYTTNEQMVQHPDVLDLFKQAVDKYNQFFNHIEQVKKFVLMPREWTVDGGELTPTLKAKRKVILEKYKKEIDGIYAPAGGKVDIESL</sequence>
<gene>
    <name evidence="5" type="ORF">ECE50_023620</name>
</gene>
<dbReference type="PANTHER" id="PTHR43272">
    <property type="entry name" value="LONG-CHAIN-FATTY-ACID--COA LIGASE"/>
    <property type="match status" value="1"/>
</dbReference>
<dbReference type="GO" id="GO:0004467">
    <property type="term" value="F:long-chain fatty acid-CoA ligase activity"/>
    <property type="evidence" value="ECO:0007669"/>
    <property type="project" value="TreeGrafter"/>
</dbReference>
<proteinExistence type="predicted"/>
<accession>A0A433WJG5</accession>
<evidence type="ECO:0000256" key="1">
    <source>
        <dbReference type="ARBA" id="ARBA00022598"/>
    </source>
</evidence>
<evidence type="ECO:0000313" key="5">
    <source>
        <dbReference type="EMBL" id="NSL89850.1"/>
    </source>
</evidence>
<dbReference type="InterPro" id="IPR020845">
    <property type="entry name" value="AMP-binding_CS"/>
</dbReference>
<keyword evidence="6" id="KW-1185">Reference proteome</keyword>
<comment type="caution">
    <text evidence="5">The sequence shown here is derived from an EMBL/GenBank/DDBJ whole genome shotgun (WGS) entry which is preliminary data.</text>
</comment>
<keyword evidence="3" id="KW-0443">Lipid metabolism</keyword>
<dbReference type="Pfam" id="PF23562">
    <property type="entry name" value="AMP-binding_C_3"/>
    <property type="match status" value="1"/>
</dbReference>